<dbReference type="InterPro" id="IPR046342">
    <property type="entry name" value="CBS_dom_sf"/>
</dbReference>
<evidence type="ECO:0000313" key="8">
    <source>
        <dbReference type="Proteomes" id="UP000001929"/>
    </source>
</evidence>
<gene>
    <name evidence="7" type="ordered locus">Rru_A3773</name>
</gene>
<feature type="domain" description="CBS" evidence="6">
    <location>
        <begin position="152"/>
        <end position="209"/>
    </location>
</feature>
<feature type="domain" description="CBS" evidence="6">
    <location>
        <begin position="89"/>
        <end position="149"/>
    </location>
</feature>
<dbReference type="Pfam" id="PF00571">
    <property type="entry name" value="CBS"/>
    <property type="match status" value="2"/>
</dbReference>
<dbReference type="CDD" id="cd04590">
    <property type="entry name" value="CBS_pair_CorC_HlyC_assoc"/>
    <property type="match status" value="1"/>
</dbReference>
<feature type="compositionally biased region" description="Low complexity" evidence="5">
    <location>
        <begin position="1"/>
        <end position="11"/>
    </location>
</feature>
<dbReference type="InterPro" id="IPR036318">
    <property type="entry name" value="FAD-bd_PCMH-like_sf"/>
</dbReference>
<dbReference type="FunFam" id="3.10.580.10:FF:000002">
    <property type="entry name" value="Magnesium/cobalt efflux protein CorC"/>
    <property type="match status" value="1"/>
</dbReference>
<accession>Q2RMS8</accession>
<evidence type="ECO:0000259" key="6">
    <source>
        <dbReference type="PROSITE" id="PS51371"/>
    </source>
</evidence>
<keyword evidence="2" id="KW-0677">Repeat</keyword>
<dbReference type="Proteomes" id="UP000001929">
    <property type="component" value="Chromosome"/>
</dbReference>
<dbReference type="HOGENOM" id="CLU_015237_3_1_5"/>
<sequence>MNGHSASGDSPSRSRDGDSGDKSDSASRGGLASFLRGVFRPRNGDGGLRDSLDELIEDREDSDLSMTDQERALLTNILRLRDMTVEDIMVPRADVVAVEVSTPVDVAIERIAACGHSRLPVYRDTLDNTLGMVHVKDFLRRKSGDAGSLERVLREILFAAPSARVLDLLLEMRLKRIHMALIVDEYGGIDGLVTIEDLVEQIVGEIEDEYDSVTEPELTVHEDGTVVVDARLDLEDFEERCGRLFTDEEREEIDTLGGLVFRLAGRVPARGELVLREGGPEFEVIDADPRRIRRLRIRGLNPLPSPDAPAGGPSGTPV</sequence>
<comment type="similarity">
    <text evidence="1">Belongs to the UPF0053 family. Hemolysin C subfamily.</text>
</comment>
<dbReference type="SUPFAM" id="SSF54631">
    <property type="entry name" value="CBS-domain pair"/>
    <property type="match status" value="1"/>
</dbReference>
<dbReference type="PhylomeDB" id="Q2RMS8"/>
<dbReference type="InterPro" id="IPR044751">
    <property type="entry name" value="Ion_transp-like_CBS"/>
</dbReference>
<dbReference type="EnsemblBacteria" id="ABC24567">
    <property type="protein sequence ID" value="ABC24567"/>
    <property type="gene ID" value="Rru_A3773"/>
</dbReference>
<keyword evidence="8" id="KW-1185">Reference proteome</keyword>
<proteinExistence type="inferred from homology"/>
<evidence type="ECO:0000256" key="2">
    <source>
        <dbReference type="ARBA" id="ARBA00022737"/>
    </source>
</evidence>
<evidence type="ECO:0000313" key="7">
    <source>
        <dbReference type="EMBL" id="ABC24567.1"/>
    </source>
</evidence>
<feature type="compositionally biased region" description="Basic and acidic residues" evidence="5">
    <location>
        <begin position="12"/>
        <end position="25"/>
    </location>
</feature>
<evidence type="ECO:0000256" key="3">
    <source>
        <dbReference type="ARBA" id="ARBA00023122"/>
    </source>
</evidence>
<dbReference type="GO" id="GO:0005886">
    <property type="term" value="C:plasma membrane"/>
    <property type="evidence" value="ECO:0007669"/>
    <property type="project" value="TreeGrafter"/>
</dbReference>
<dbReference type="AlphaFoldDB" id="Q2RMS8"/>
<name>Q2RMS8_RHORT</name>
<dbReference type="STRING" id="269796.Rru_A3773"/>
<organism evidence="7 8">
    <name type="scientific">Rhodospirillum rubrum (strain ATCC 11170 / ATH 1.1.1 / DSM 467 / LMG 4362 / NCIMB 8255 / S1)</name>
    <dbReference type="NCBI Taxonomy" id="269796"/>
    <lineage>
        <taxon>Bacteria</taxon>
        <taxon>Pseudomonadati</taxon>
        <taxon>Pseudomonadota</taxon>
        <taxon>Alphaproteobacteria</taxon>
        <taxon>Rhodospirillales</taxon>
        <taxon>Rhodospirillaceae</taxon>
        <taxon>Rhodospirillum</taxon>
    </lineage>
</organism>
<dbReference type="EMBL" id="CP000230">
    <property type="protein sequence ID" value="ABC24567.1"/>
    <property type="molecule type" value="Genomic_DNA"/>
</dbReference>
<feature type="region of interest" description="Disordered" evidence="5">
    <location>
        <begin position="1"/>
        <end position="29"/>
    </location>
</feature>
<keyword evidence="3 4" id="KW-0129">CBS domain</keyword>
<evidence type="ECO:0000256" key="4">
    <source>
        <dbReference type="PROSITE-ProRule" id="PRU00703"/>
    </source>
</evidence>
<dbReference type="PROSITE" id="PS51371">
    <property type="entry name" value="CBS"/>
    <property type="match status" value="2"/>
</dbReference>
<reference evidence="7 8" key="1">
    <citation type="journal article" date="2011" name="Stand. Genomic Sci.">
        <title>Complete genome sequence of Rhodospirillum rubrum type strain (S1).</title>
        <authorList>
            <person name="Munk A.C."/>
            <person name="Copeland A."/>
            <person name="Lucas S."/>
            <person name="Lapidus A."/>
            <person name="Del Rio T.G."/>
            <person name="Barry K."/>
            <person name="Detter J.C."/>
            <person name="Hammon N."/>
            <person name="Israni S."/>
            <person name="Pitluck S."/>
            <person name="Brettin T."/>
            <person name="Bruce D."/>
            <person name="Han C."/>
            <person name="Tapia R."/>
            <person name="Gilna P."/>
            <person name="Schmutz J."/>
            <person name="Larimer F."/>
            <person name="Land M."/>
            <person name="Kyrpides N.C."/>
            <person name="Mavromatis K."/>
            <person name="Richardson P."/>
            <person name="Rohde M."/>
            <person name="Goker M."/>
            <person name="Klenk H.P."/>
            <person name="Zhang Y."/>
            <person name="Roberts G.P."/>
            <person name="Reslewic S."/>
            <person name="Schwartz D.C."/>
        </authorList>
    </citation>
    <scope>NUCLEOTIDE SEQUENCE [LARGE SCALE GENOMIC DNA]</scope>
    <source>
        <strain evidence="8">ATCC 11170 / ATH 1.1.1 / DSM 467 / LMG 4362 / NCIMB 8255 / S1</strain>
    </source>
</reference>
<dbReference type="PANTHER" id="PTHR22777:SF27">
    <property type="entry name" value="MAGNESIUM AND COBALT EFFLUX PROTEIN CORC"/>
    <property type="match status" value="1"/>
</dbReference>
<dbReference type="SMART" id="SM01091">
    <property type="entry name" value="CorC_HlyC"/>
    <property type="match status" value="1"/>
</dbReference>
<dbReference type="KEGG" id="rru:Rru_A3773"/>
<dbReference type="RefSeq" id="WP_011391520.1">
    <property type="nucleotide sequence ID" value="NC_007643.1"/>
</dbReference>
<dbReference type="InterPro" id="IPR000644">
    <property type="entry name" value="CBS_dom"/>
</dbReference>
<dbReference type="GO" id="GO:0050660">
    <property type="term" value="F:flavin adenine dinucleotide binding"/>
    <property type="evidence" value="ECO:0007669"/>
    <property type="project" value="InterPro"/>
</dbReference>
<evidence type="ECO:0000256" key="1">
    <source>
        <dbReference type="ARBA" id="ARBA00006446"/>
    </source>
</evidence>
<dbReference type="PANTHER" id="PTHR22777">
    <property type="entry name" value="HEMOLYSIN-RELATED"/>
    <property type="match status" value="1"/>
</dbReference>
<dbReference type="eggNOG" id="COG1253">
    <property type="taxonomic scope" value="Bacteria"/>
</dbReference>
<dbReference type="InterPro" id="IPR005170">
    <property type="entry name" value="Transptr-assoc_dom"/>
</dbReference>
<dbReference type="PATRIC" id="fig|269796.9.peg.3895"/>
<evidence type="ECO:0000256" key="5">
    <source>
        <dbReference type="SAM" id="MobiDB-lite"/>
    </source>
</evidence>
<dbReference type="InterPro" id="IPR016169">
    <property type="entry name" value="FAD-bd_PCMH_sub2"/>
</dbReference>
<dbReference type="Gene3D" id="3.10.580.10">
    <property type="entry name" value="CBS-domain"/>
    <property type="match status" value="1"/>
</dbReference>
<dbReference type="SUPFAM" id="SSF56176">
    <property type="entry name" value="FAD-binding/transporter-associated domain-like"/>
    <property type="match status" value="1"/>
</dbReference>
<dbReference type="Gene3D" id="3.30.465.10">
    <property type="match status" value="1"/>
</dbReference>
<protein>
    <submittedName>
        <fullName evidence="7">CBS domain protein</fullName>
    </submittedName>
</protein>
<dbReference type="Pfam" id="PF03471">
    <property type="entry name" value="CorC_HlyC"/>
    <property type="match status" value="1"/>
</dbReference>